<keyword evidence="9" id="KW-1185">Reference proteome</keyword>
<feature type="binding site" evidence="6">
    <location>
        <position position="281"/>
    </location>
    <ligand>
        <name>FAD</name>
        <dbReference type="ChEBI" id="CHEBI:57692"/>
    </ligand>
</feature>
<comment type="similarity">
    <text evidence="1">Belongs to the ETF alpha-subunit/FixB family.</text>
</comment>
<dbReference type="InterPro" id="IPR014730">
    <property type="entry name" value="ETF_a/b_N"/>
</dbReference>
<dbReference type="RefSeq" id="WP_136852618.1">
    <property type="nucleotide sequence ID" value="NZ_SWCI01000004.1"/>
</dbReference>
<dbReference type="Gene3D" id="3.40.50.1220">
    <property type="entry name" value="TPP-binding domain"/>
    <property type="match status" value="1"/>
</dbReference>
<dbReference type="PANTHER" id="PTHR43153:SF1">
    <property type="entry name" value="ELECTRON TRANSFER FLAVOPROTEIN SUBUNIT ALPHA, MITOCHONDRIAL"/>
    <property type="match status" value="1"/>
</dbReference>
<proteinExistence type="inferred from homology"/>
<evidence type="ECO:0000313" key="9">
    <source>
        <dbReference type="Proteomes" id="UP000305674"/>
    </source>
</evidence>
<dbReference type="InterPro" id="IPR001308">
    <property type="entry name" value="ETF_a/FixB"/>
</dbReference>
<dbReference type="InterPro" id="IPR014729">
    <property type="entry name" value="Rossmann-like_a/b/a_fold"/>
</dbReference>
<comment type="cofactor">
    <cofactor evidence="6">
        <name>FAD</name>
        <dbReference type="ChEBI" id="CHEBI:57692"/>
    </cofactor>
    <text evidence="6">Binds 1 FAD per dimer.</text>
</comment>
<dbReference type="OrthoDB" id="9770286at2"/>
<dbReference type="SUPFAM" id="SSF52402">
    <property type="entry name" value="Adenine nucleotide alpha hydrolases-like"/>
    <property type="match status" value="1"/>
</dbReference>
<dbReference type="PIRSF" id="PIRSF000089">
    <property type="entry name" value="Electra_flavoP_a"/>
    <property type="match status" value="1"/>
</dbReference>
<gene>
    <name evidence="8" type="ORF">FCL40_07895</name>
</gene>
<dbReference type="SUPFAM" id="SSF52467">
    <property type="entry name" value="DHS-like NAD/FAD-binding domain"/>
    <property type="match status" value="1"/>
</dbReference>
<dbReference type="PANTHER" id="PTHR43153">
    <property type="entry name" value="ELECTRON TRANSFER FLAVOPROTEIN ALPHA"/>
    <property type="match status" value="1"/>
</dbReference>
<dbReference type="SMART" id="SM00893">
    <property type="entry name" value="ETF"/>
    <property type="match status" value="1"/>
</dbReference>
<reference evidence="8 9" key="1">
    <citation type="submission" date="2019-04" db="EMBL/GenBank/DDBJ databases">
        <authorList>
            <person name="Hwang J.C."/>
        </authorList>
    </citation>
    <scope>NUCLEOTIDE SEQUENCE [LARGE SCALE GENOMIC DNA]</scope>
    <source>
        <strain evidence="8 9">IMCC35001</strain>
    </source>
</reference>
<name>A0A4U1BGU4_9GAMM</name>
<dbReference type="GO" id="GO:0009055">
    <property type="term" value="F:electron transfer activity"/>
    <property type="evidence" value="ECO:0007669"/>
    <property type="project" value="InterPro"/>
</dbReference>
<dbReference type="Gene3D" id="3.40.50.620">
    <property type="entry name" value="HUPs"/>
    <property type="match status" value="1"/>
</dbReference>
<evidence type="ECO:0000256" key="6">
    <source>
        <dbReference type="PIRSR" id="PIRSR000089-1"/>
    </source>
</evidence>
<feature type="domain" description="Electron transfer flavoprotein alpha/beta-subunit N-terminal" evidence="7">
    <location>
        <begin position="7"/>
        <end position="181"/>
    </location>
</feature>
<dbReference type="Pfam" id="PF00766">
    <property type="entry name" value="ETF_alpha"/>
    <property type="match status" value="1"/>
</dbReference>
<evidence type="ECO:0000256" key="5">
    <source>
        <dbReference type="ARBA" id="ARBA00022982"/>
    </source>
</evidence>
<feature type="binding site" evidence="6">
    <location>
        <begin position="228"/>
        <end position="229"/>
    </location>
    <ligand>
        <name>FAD</name>
        <dbReference type="ChEBI" id="CHEBI:57692"/>
    </ligand>
</feature>
<evidence type="ECO:0000313" key="8">
    <source>
        <dbReference type="EMBL" id="TKB49251.1"/>
    </source>
</evidence>
<evidence type="ECO:0000256" key="3">
    <source>
        <dbReference type="ARBA" id="ARBA00022630"/>
    </source>
</evidence>
<feature type="binding site" evidence="6">
    <location>
        <begin position="260"/>
        <end position="267"/>
    </location>
    <ligand>
        <name>FAD</name>
        <dbReference type="ChEBI" id="CHEBI:57692"/>
    </ligand>
</feature>
<dbReference type="Proteomes" id="UP000305674">
    <property type="component" value="Unassembled WGS sequence"/>
</dbReference>
<accession>A0A4U1BGU4</accession>
<keyword evidence="5" id="KW-0249">Electron transport</keyword>
<keyword evidence="3" id="KW-0285">Flavoprotein</keyword>
<evidence type="ECO:0000256" key="4">
    <source>
        <dbReference type="ARBA" id="ARBA00022827"/>
    </source>
</evidence>
<dbReference type="GO" id="GO:0033539">
    <property type="term" value="P:fatty acid beta-oxidation using acyl-CoA dehydrogenase"/>
    <property type="evidence" value="ECO:0007669"/>
    <property type="project" value="TreeGrafter"/>
</dbReference>
<dbReference type="InterPro" id="IPR029035">
    <property type="entry name" value="DHS-like_NAD/FAD-binding_dom"/>
</dbReference>
<comment type="caution">
    <text evidence="8">The sequence shown here is derived from an EMBL/GenBank/DDBJ whole genome shotgun (WGS) entry which is preliminary data.</text>
</comment>
<dbReference type="InterPro" id="IPR018206">
    <property type="entry name" value="ETF_asu_C_CS"/>
</dbReference>
<keyword evidence="2" id="KW-0813">Transport</keyword>
<dbReference type="GO" id="GO:0050660">
    <property type="term" value="F:flavin adenine dinucleotide binding"/>
    <property type="evidence" value="ECO:0007669"/>
    <property type="project" value="InterPro"/>
</dbReference>
<dbReference type="FunFam" id="3.40.50.1220:FF:000004">
    <property type="entry name" value="Electron transfer flavoprotein"/>
    <property type="match status" value="1"/>
</dbReference>
<evidence type="ECO:0000256" key="1">
    <source>
        <dbReference type="ARBA" id="ARBA00005817"/>
    </source>
</evidence>
<dbReference type="EMBL" id="SWCI01000004">
    <property type="protein sequence ID" value="TKB49251.1"/>
    <property type="molecule type" value="Genomic_DNA"/>
</dbReference>
<evidence type="ECO:0000256" key="2">
    <source>
        <dbReference type="ARBA" id="ARBA00022448"/>
    </source>
</evidence>
<dbReference type="Pfam" id="PF01012">
    <property type="entry name" value="ETF"/>
    <property type="match status" value="1"/>
</dbReference>
<organism evidence="8 9">
    <name type="scientific">Ferrimonas sediminicola</name>
    <dbReference type="NCBI Taxonomy" id="2569538"/>
    <lineage>
        <taxon>Bacteria</taxon>
        <taxon>Pseudomonadati</taxon>
        <taxon>Pseudomonadota</taxon>
        <taxon>Gammaproteobacteria</taxon>
        <taxon>Alteromonadales</taxon>
        <taxon>Ferrimonadaceae</taxon>
        <taxon>Ferrimonas</taxon>
    </lineage>
</organism>
<dbReference type="PROSITE" id="PS00696">
    <property type="entry name" value="ETF_ALPHA"/>
    <property type="match status" value="1"/>
</dbReference>
<dbReference type="InterPro" id="IPR014731">
    <property type="entry name" value="ETF_asu_C"/>
</dbReference>
<dbReference type="AlphaFoldDB" id="A0A4U1BGU4"/>
<sequence>MSKLQNVWVFSDNASRLPELITGAKELGEQVSALVLGNQQQVDHALALGAHKVYHLGEKPAERIVEDYADTLVQILKEAGERSLVLMAATRRGKALAAKLGNRLDAAVFNDACEIRSEADAIIAKHMVYGGLALGEEKLSSNIALVTLASGTFEPASEGDAQGETLTLSYVEPKAAIKCIERRAKEGEGVDLSRAKRVVGVGSGIASLENLKQAEALAGLLGAEMGCSRPIAETEKWMERERYIGVSGVMLKPDLYLAVGISGQIQHMVGVNGAQTIIAINKDKNAPIFQYADYGLIGDTTKVIPALVEALKG</sequence>
<protein>
    <submittedName>
        <fullName evidence="8">Electron transfer flavoprotein subunit alpha</fullName>
    </submittedName>
</protein>
<keyword evidence="4 6" id="KW-0274">FAD</keyword>
<evidence type="ECO:0000259" key="7">
    <source>
        <dbReference type="SMART" id="SM00893"/>
    </source>
</evidence>